<feature type="region of interest" description="Disordered" evidence="1">
    <location>
        <begin position="86"/>
        <end position="106"/>
    </location>
</feature>
<name>A0ABQ9JTK5_9CUCU</name>
<evidence type="ECO:0000256" key="1">
    <source>
        <dbReference type="SAM" id="MobiDB-lite"/>
    </source>
</evidence>
<dbReference type="EMBL" id="JAPWTJ010000251">
    <property type="protein sequence ID" value="KAJ8980600.1"/>
    <property type="molecule type" value="Genomic_DNA"/>
</dbReference>
<dbReference type="Proteomes" id="UP001162164">
    <property type="component" value="Unassembled WGS sequence"/>
</dbReference>
<gene>
    <name evidence="2" type="ORF">NQ317_018728</name>
</gene>
<evidence type="ECO:0000313" key="3">
    <source>
        <dbReference type="Proteomes" id="UP001162164"/>
    </source>
</evidence>
<accession>A0ABQ9JTK5</accession>
<comment type="caution">
    <text evidence="2">The sequence shown here is derived from an EMBL/GenBank/DDBJ whole genome shotgun (WGS) entry which is preliminary data.</text>
</comment>
<organism evidence="2 3">
    <name type="scientific">Molorchus minor</name>
    <dbReference type="NCBI Taxonomy" id="1323400"/>
    <lineage>
        <taxon>Eukaryota</taxon>
        <taxon>Metazoa</taxon>
        <taxon>Ecdysozoa</taxon>
        <taxon>Arthropoda</taxon>
        <taxon>Hexapoda</taxon>
        <taxon>Insecta</taxon>
        <taxon>Pterygota</taxon>
        <taxon>Neoptera</taxon>
        <taxon>Endopterygota</taxon>
        <taxon>Coleoptera</taxon>
        <taxon>Polyphaga</taxon>
        <taxon>Cucujiformia</taxon>
        <taxon>Chrysomeloidea</taxon>
        <taxon>Cerambycidae</taxon>
        <taxon>Lamiinae</taxon>
        <taxon>Monochamini</taxon>
        <taxon>Molorchus</taxon>
    </lineage>
</organism>
<proteinExistence type="predicted"/>
<reference evidence="2" key="1">
    <citation type="journal article" date="2023" name="Insect Mol. Biol.">
        <title>Genome sequencing provides insights into the evolution of gene families encoding plant cell wall-degrading enzymes in longhorned beetles.</title>
        <authorList>
            <person name="Shin N.R."/>
            <person name="Okamura Y."/>
            <person name="Kirsch R."/>
            <person name="Pauchet Y."/>
        </authorList>
    </citation>
    <scope>NUCLEOTIDE SEQUENCE</scope>
    <source>
        <strain evidence="2">MMC_N1</strain>
    </source>
</reference>
<keyword evidence="3" id="KW-1185">Reference proteome</keyword>
<evidence type="ECO:0000313" key="2">
    <source>
        <dbReference type="EMBL" id="KAJ8980600.1"/>
    </source>
</evidence>
<protein>
    <submittedName>
        <fullName evidence="2">Uncharacterized protein</fullName>
    </submittedName>
</protein>
<sequence>MPSLHHIPHNDSFLEHIEESEGQFNRSVSSATVQNIKSQHRERKISMPVGDAVRKGGYGSKHNVSSNLTLHAVPEKQNVDGAMDMFSQSRLPNSKRKPRRSTSTSSFQYVSTAYHGSTLTLQPETFASSFSLRSSKVPDAPKLLDISIILTVGSLLWGFVPCLKKTPHSENVENESP</sequence>